<evidence type="ECO:0000259" key="6">
    <source>
        <dbReference type="Pfam" id="PF26002"/>
    </source>
</evidence>
<keyword evidence="4" id="KW-0812">Transmembrane</keyword>
<dbReference type="STRING" id="1798002.A2478_05055"/>
<keyword evidence="4" id="KW-1133">Transmembrane helix</keyword>
<dbReference type="GO" id="GO:0030313">
    <property type="term" value="C:cell envelope"/>
    <property type="evidence" value="ECO:0007669"/>
    <property type="project" value="UniProtKB-SubCell"/>
</dbReference>
<evidence type="ECO:0000313" key="8">
    <source>
        <dbReference type="Proteomes" id="UP000179001"/>
    </source>
</evidence>
<comment type="caution">
    <text evidence="7">The sequence shown here is derived from an EMBL/GenBank/DDBJ whole genome shotgun (WGS) entry which is preliminary data.</text>
</comment>
<dbReference type="InterPro" id="IPR058625">
    <property type="entry name" value="MdtA-like_BSH"/>
</dbReference>
<dbReference type="GO" id="GO:0022857">
    <property type="term" value="F:transmembrane transporter activity"/>
    <property type="evidence" value="ECO:0007669"/>
    <property type="project" value="InterPro"/>
</dbReference>
<dbReference type="Gene3D" id="2.40.50.100">
    <property type="match status" value="2"/>
</dbReference>
<feature type="transmembrane region" description="Helical" evidence="4">
    <location>
        <begin position="7"/>
        <end position="27"/>
    </location>
</feature>
<dbReference type="Proteomes" id="UP000179001">
    <property type="component" value="Unassembled WGS sequence"/>
</dbReference>
<dbReference type="SUPFAM" id="SSF111369">
    <property type="entry name" value="HlyD-like secretion proteins"/>
    <property type="match status" value="2"/>
</dbReference>
<dbReference type="Pfam" id="PF26002">
    <property type="entry name" value="Beta-barrel_AprE"/>
    <property type="match status" value="1"/>
</dbReference>
<proteinExistence type="inferred from homology"/>
<evidence type="ECO:0000256" key="2">
    <source>
        <dbReference type="ARBA" id="ARBA00009477"/>
    </source>
</evidence>
<dbReference type="NCBIfam" id="TIGR01730">
    <property type="entry name" value="RND_mfp"/>
    <property type="match status" value="1"/>
</dbReference>
<accession>A0A1F5SYV3</accession>
<evidence type="ECO:0000313" key="7">
    <source>
        <dbReference type="EMBL" id="OGF31822.1"/>
    </source>
</evidence>
<dbReference type="EMBL" id="MFGJ01000007">
    <property type="protein sequence ID" value="OGF31822.1"/>
    <property type="molecule type" value="Genomic_DNA"/>
</dbReference>
<dbReference type="Pfam" id="PF25917">
    <property type="entry name" value="BSH_RND"/>
    <property type="match status" value="1"/>
</dbReference>
<dbReference type="Gene3D" id="2.40.30.170">
    <property type="match status" value="1"/>
</dbReference>
<reference evidence="7 8" key="1">
    <citation type="journal article" date="2016" name="Nat. Commun.">
        <title>Thousands of microbial genomes shed light on interconnected biogeochemical processes in an aquifer system.</title>
        <authorList>
            <person name="Anantharaman K."/>
            <person name="Brown C.T."/>
            <person name="Hug L.A."/>
            <person name="Sharon I."/>
            <person name="Castelle C.J."/>
            <person name="Probst A.J."/>
            <person name="Thomas B.C."/>
            <person name="Singh A."/>
            <person name="Wilkins M.J."/>
            <person name="Karaoz U."/>
            <person name="Brodie E.L."/>
            <person name="Williams K.H."/>
            <person name="Hubbard S.S."/>
            <person name="Banfield J.F."/>
        </authorList>
    </citation>
    <scope>NUCLEOTIDE SEQUENCE [LARGE SCALE GENOMIC DNA]</scope>
</reference>
<organism evidence="7 8">
    <name type="scientific">Candidatus Falkowbacteria bacterium RIFOXYC2_FULL_36_12</name>
    <dbReference type="NCBI Taxonomy" id="1798002"/>
    <lineage>
        <taxon>Bacteria</taxon>
        <taxon>Candidatus Falkowiibacteriota</taxon>
    </lineage>
</organism>
<dbReference type="Gene3D" id="2.40.420.20">
    <property type="match status" value="1"/>
</dbReference>
<dbReference type="InterPro" id="IPR050465">
    <property type="entry name" value="UPF0194_transport"/>
</dbReference>
<name>A0A1F5SYV3_9BACT</name>
<comment type="similarity">
    <text evidence="2">Belongs to the membrane fusion protein (MFP) (TC 8.A.1) family.</text>
</comment>
<keyword evidence="4" id="KW-0472">Membrane</keyword>
<dbReference type="PANTHER" id="PTHR32347:SF23">
    <property type="entry name" value="BLL5650 PROTEIN"/>
    <property type="match status" value="1"/>
</dbReference>
<keyword evidence="3" id="KW-0175">Coiled coil</keyword>
<dbReference type="AlphaFoldDB" id="A0A1F5SYV3"/>
<evidence type="ECO:0000256" key="4">
    <source>
        <dbReference type="SAM" id="Phobius"/>
    </source>
</evidence>
<dbReference type="InterPro" id="IPR058982">
    <property type="entry name" value="Beta-barrel_AprE"/>
</dbReference>
<feature type="domain" description="Multidrug resistance protein MdtA-like barrel-sandwich hybrid" evidence="5">
    <location>
        <begin position="65"/>
        <end position="466"/>
    </location>
</feature>
<dbReference type="GO" id="GO:0016020">
    <property type="term" value="C:membrane"/>
    <property type="evidence" value="ECO:0007669"/>
    <property type="project" value="InterPro"/>
</dbReference>
<protein>
    <submittedName>
        <fullName evidence="7">Uncharacterized protein</fullName>
    </submittedName>
</protein>
<dbReference type="Gene3D" id="1.10.287.470">
    <property type="entry name" value="Helix hairpin bin"/>
    <property type="match status" value="1"/>
</dbReference>
<comment type="subcellular location">
    <subcellularLocation>
        <location evidence="1">Cell envelope</location>
    </subcellularLocation>
</comment>
<evidence type="ECO:0000259" key="5">
    <source>
        <dbReference type="Pfam" id="PF25917"/>
    </source>
</evidence>
<gene>
    <name evidence="7" type="ORF">A2478_05055</name>
</gene>
<feature type="domain" description="AprE-like beta-barrel" evidence="6">
    <location>
        <begin position="472"/>
        <end position="549"/>
    </location>
</feature>
<evidence type="ECO:0000256" key="3">
    <source>
        <dbReference type="ARBA" id="ARBA00023054"/>
    </source>
</evidence>
<sequence>MKFLFKKLWWFFLIVLILIIWILNLIFSPKPVEYSTVMVEKGTIVQTVEATGSVSPSAEIDLHFPVSGSLKQNKVRVGDIVLAGDVLAELDARSLYFTLLQAQANLEQGRANLAKIIAGASPEDVDISISSADKAEVDYNNAVANYNAVKFQAEQELKSASTTKDKAYLDYQTALTSQTDTNTSQNQTVINLENTVLTRINISLINTQIALNKTKEIREDGTALNYLGILDVQAKADEHDSYLRSVSSLSFAKILYTQAKDSSSSANIDLAMAAARTASTDILDNLNDMHRTLYASVASNDFTTADIETYKTEVATKIATISADLTSLETAIQNLLSGRITESSSGNTYTSSAEAAFKAYELASTNYDLAEASYQNKLTTADNQVKVAKASWNIAVSQLDYKKAPARSFDILAYSAQVKQLQAAYGLAEKNWQDSSIKSPINGVVTKINFEIGEQVSPTETVVTIVSQNDYLIEVDISETDITKLNNNNEVDITFDSYGDENKFTGKVVSIDPAQTVIQDVIYYLVKIEYEERDFEIKPGMTANVTIHTDQRDDVLYIPRRAIIEKDNKKIVRVLEQGNIREVEVETGLKADDGLIEIKNGLEPGLEIVTFIKETT</sequence>
<dbReference type="InterPro" id="IPR006143">
    <property type="entry name" value="RND_pump_MFP"/>
</dbReference>
<dbReference type="PANTHER" id="PTHR32347">
    <property type="entry name" value="EFFLUX SYSTEM COMPONENT YKNX-RELATED"/>
    <property type="match status" value="1"/>
</dbReference>
<evidence type="ECO:0000256" key="1">
    <source>
        <dbReference type="ARBA" id="ARBA00004196"/>
    </source>
</evidence>